<dbReference type="Proteomes" id="UP000241848">
    <property type="component" value="Unassembled WGS sequence"/>
</dbReference>
<evidence type="ECO:0000313" key="2">
    <source>
        <dbReference type="Proteomes" id="UP000241848"/>
    </source>
</evidence>
<dbReference type="EMBL" id="PXYV01000001">
    <property type="protein sequence ID" value="PSR24152.1"/>
    <property type="molecule type" value="Genomic_DNA"/>
</dbReference>
<comment type="caution">
    <text evidence="1">The sequence shown here is derived from an EMBL/GenBank/DDBJ whole genome shotgun (WGS) entry which is preliminary data.</text>
</comment>
<protein>
    <submittedName>
        <fullName evidence="1">Uncharacterized protein</fullName>
    </submittedName>
</protein>
<gene>
    <name evidence="1" type="ORF">C7B45_00640</name>
</gene>
<dbReference type="AlphaFoldDB" id="A0A2T2WPJ0"/>
<evidence type="ECO:0000313" key="1">
    <source>
        <dbReference type="EMBL" id="PSR24152.1"/>
    </source>
</evidence>
<proteinExistence type="predicted"/>
<accession>A0A2T2WPJ0</accession>
<reference evidence="1 2" key="1">
    <citation type="journal article" date="2014" name="BMC Genomics">
        <title>Comparison of environmental and isolate Sulfobacillus genomes reveals diverse carbon, sulfur, nitrogen, and hydrogen metabolisms.</title>
        <authorList>
            <person name="Justice N.B."/>
            <person name="Norman A."/>
            <person name="Brown C.T."/>
            <person name="Singh A."/>
            <person name="Thomas B.C."/>
            <person name="Banfield J.F."/>
        </authorList>
    </citation>
    <scope>NUCLEOTIDE SEQUENCE [LARGE SCALE GENOMIC DNA]</scope>
    <source>
        <strain evidence="1">AMDSBA3</strain>
    </source>
</reference>
<sequence>MADGALGDGRKGQPARSHPLRLQTDVIDFRVAVWGITVGTLPPGFFPLAAIPAPRTCRVPCWHSTPAISGFFILIGITASMLGTEIGHQGPPCFKYADRTILSIRAAIGISVFCEHANNIDRG</sequence>
<organism evidence="1 2">
    <name type="scientific">Sulfobacillus acidophilus</name>
    <dbReference type="NCBI Taxonomy" id="53633"/>
    <lineage>
        <taxon>Bacteria</taxon>
        <taxon>Bacillati</taxon>
        <taxon>Bacillota</taxon>
        <taxon>Clostridia</taxon>
        <taxon>Eubacteriales</taxon>
        <taxon>Clostridiales Family XVII. Incertae Sedis</taxon>
        <taxon>Sulfobacillus</taxon>
    </lineage>
</organism>
<name>A0A2T2WPJ0_9FIRM</name>